<sequence length="327" mass="38202">MISKTIQNEVTVCVAEIVRYSIVDSVKKARFFLFYGTKLQTPIQKNKLHFEAIDQELEKLELNYEFLNEQGYDAGSKMAGKFNCVQAFIVAQQPIDMYTCCWQYLCVFICICKRQMPTKRLLYKMVTISKFHSETSTKACMYGSAIRREDSIVALETAYCLSLTLKLREKLQTPKQHLSTALSMTTDELEVFENTRREAETEFGSIFKMQASVKYEYFLDGSSFRLKSKFKLRRKKWDSKTKNETAREALKYCDMNTSTAERSFLSLRRLKTYLKSTMRQVRLNGLALANIHREWDINVESGIYILCIMNQKIMIMSNWSEDSDSRK</sequence>
<name>A0ABQ9I0J5_9NEOP</name>
<organism evidence="1 2">
    <name type="scientific">Dryococelus australis</name>
    <dbReference type="NCBI Taxonomy" id="614101"/>
    <lineage>
        <taxon>Eukaryota</taxon>
        <taxon>Metazoa</taxon>
        <taxon>Ecdysozoa</taxon>
        <taxon>Arthropoda</taxon>
        <taxon>Hexapoda</taxon>
        <taxon>Insecta</taxon>
        <taxon>Pterygota</taxon>
        <taxon>Neoptera</taxon>
        <taxon>Polyneoptera</taxon>
        <taxon>Phasmatodea</taxon>
        <taxon>Verophasmatodea</taxon>
        <taxon>Anareolatae</taxon>
        <taxon>Phasmatidae</taxon>
        <taxon>Eurycanthinae</taxon>
        <taxon>Dryococelus</taxon>
    </lineage>
</organism>
<reference evidence="1 2" key="1">
    <citation type="submission" date="2023-02" db="EMBL/GenBank/DDBJ databases">
        <title>LHISI_Scaffold_Assembly.</title>
        <authorList>
            <person name="Stuart O.P."/>
            <person name="Cleave R."/>
            <person name="Magrath M.J.L."/>
            <person name="Mikheyev A.S."/>
        </authorList>
    </citation>
    <scope>NUCLEOTIDE SEQUENCE [LARGE SCALE GENOMIC DNA]</scope>
    <source>
        <strain evidence="1">Daus_M_001</strain>
        <tissue evidence="1">Leg muscle</tissue>
    </source>
</reference>
<comment type="caution">
    <text evidence="1">The sequence shown here is derived from an EMBL/GenBank/DDBJ whole genome shotgun (WGS) entry which is preliminary data.</text>
</comment>
<proteinExistence type="predicted"/>
<protein>
    <recommendedName>
        <fullName evidence="3">HAT C-terminal dimerisation domain-containing protein</fullName>
    </recommendedName>
</protein>
<keyword evidence="2" id="KW-1185">Reference proteome</keyword>
<evidence type="ECO:0000313" key="2">
    <source>
        <dbReference type="Proteomes" id="UP001159363"/>
    </source>
</evidence>
<dbReference type="EMBL" id="JARBHB010000003">
    <property type="protein sequence ID" value="KAJ8889780.1"/>
    <property type="molecule type" value="Genomic_DNA"/>
</dbReference>
<evidence type="ECO:0008006" key="3">
    <source>
        <dbReference type="Google" id="ProtNLM"/>
    </source>
</evidence>
<dbReference type="PANTHER" id="PTHR45749">
    <property type="match status" value="1"/>
</dbReference>
<accession>A0ABQ9I0J5</accession>
<evidence type="ECO:0000313" key="1">
    <source>
        <dbReference type="EMBL" id="KAJ8889780.1"/>
    </source>
</evidence>
<dbReference type="PANTHER" id="PTHR45749:SF21">
    <property type="entry name" value="DUF4371 DOMAIN-CONTAINING PROTEIN"/>
    <property type="match status" value="1"/>
</dbReference>
<gene>
    <name evidence="1" type="ORF">PR048_009283</name>
</gene>
<dbReference type="Proteomes" id="UP001159363">
    <property type="component" value="Chromosome 3"/>
</dbReference>